<feature type="compositionally biased region" description="Polar residues" evidence="1">
    <location>
        <begin position="1"/>
        <end position="15"/>
    </location>
</feature>
<gene>
    <name evidence="3" type="primary">LOC101846322</name>
</gene>
<proteinExistence type="predicted"/>
<dbReference type="RefSeq" id="XP_005089647.1">
    <property type="nucleotide sequence ID" value="XM_005089590.3"/>
</dbReference>
<reference evidence="3" key="1">
    <citation type="submission" date="2025-08" db="UniProtKB">
        <authorList>
            <consortium name="RefSeq"/>
        </authorList>
    </citation>
    <scope>IDENTIFICATION</scope>
</reference>
<name>A0ABM0JB73_APLCA</name>
<evidence type="ECO:0000256" key="1">
    <source>
        <dbReference type="SAM" id="MobiDB-lite"/>
    </source>
</evidence>
<accession>A0ABM0JB73</accession>
<dbReference type="InterPro" id="IPR011050">
    <property type="entry name" value="Pectin_lyase_fold/virulence"/>
</dbReference>
<feature type="compositionally biased region" description="Basic and acidic residues" evidence="1">
    <location>
        <begin position="34"/>
        <end position="52"/>
    </location>
</feature>
<evidence type="ECO:0000313" key="3">
    <source>
        <dbReference type="RefSeq" id="XP_005089647.1"/>
    </source>
</evidence>
<dbReference type="GeneID" id="101846322"/>
<dbReference type="Proteomes" id="UP000694888">
    <property type="component" value="Unplaced"/>
</dbReference>
<dbReference type="InterPro" id="IPR011029">
    <property type="entry name" value="DEATH-like_dom_sf"/>
</dbReference>
<protein>
    <submittedName>
        <fullName evidence="3">Uncharacterized protein LOC101846322</fullName>
    </submittedName>
</protein>
<organism evidence="2 3">
    <name type="scientific">Aplysia californica</name>
    <name type="common">California sea hare</name>
    <dbReference type="NCBI Taxonomy" id="6500"/>
    <lineage>
        <taxon>Eukaryota</taxon>
        <taxon>Metazoa</taxon>
        <taxon>Spiralia</taxon>
        <taxon>Lophotrochozoa</taxon>
        <taxon>Mollusca</taxon>
        <taxon>Gastropoda</taxon>
        <taxon>Heterobranchia</taxon>
        <taxon>Euthyneura</taxon>
        <taxon>Tectipleura</taxon>
        <taxon>Aplysiida</taxon>
        <taxon>Aplysioidea</taxon>
        <taxon>Aplysiidae</taxon>
        <taxon>Aplysia</taxon>
    </lineage>
</organism>
<dbReference type="SUPFAM" id="SSF47986">
    <property type="entry name" value="DEATH domain"/>
    <property type="match status" value="1"/>
</dbReference>
<feature type="region of interest" description="Disordered" evidence="1">
    <location>
        <begin position="1"/>
        <end position="52"/>
    </location>
</feature>
<keyword evidence="2" id="KW-1185">Reference proteome</keyword>
<evidence type="ECO:0000313" key="2">
    <source>
        <dbReference type="Proteomes" id="UP000694888"/>
    </source>
</evidence>
<dbReference type="Gene3D" id="1.10.533.10">
    <property type="entry name" value="Death Domain, Fas"/>
    <property type="match status" value="1"/>
</dbReference>
<dbReference type="SUPFAM" id="SSF51126">
    <property type="entry name" value="Pectin lyase-like"/>
    <property type="match status" value="1"/>
</dbReference>
<sequence length="583" mass="60258">MSSCHSHGGSRNRTPPLSALGLTYPPRASGMEHAVPRRDSQDDFSLDSEHPGHWVASTDAAQERSMQVAAGGAQTMSGGMQEVGGTQAVGEGMQVVAGGGTQVVGGGMQVVAGGGTQEVGGGTQVVAGGGTQVVGGGMQVVAGGGTQVVGGGTRVLAGGTQVVAGGGTQVVAGGGTQVVGGGTQVLAGGTQVVAGGGTQVVAGGGTQVVGGGTQVVAGGGTQVVGGGTQVVAGGTQVVVGGEGIQEMRPLGVRREGSGVVESGGGQAVTMNVPNTRNTLSSLRPENHVYAEMLDENVFSSYLPGQTSRPAAAPQPLNMNIPPSLSQPRCLNTEVPVAIAEQQPSFQSFFRSMLEGPQAMTPVRNVQNGATTLPAQRDSRPWPFDTGAVPSLGHFNQNSLAGQDVSNGYFNLSPEVLQRSFSLFLQQAQMLAGLQPSQPNPLVPNASVPNASVPNASVLNAGGRVQNSASRLSHSSGGSNFCSIGPETFVKSLPIKFIGFLASHLDITEHTGWRQLLDRRGWNFDQIYRFGKRRHENGPFHSLLNEADFQLYTVKDLEEDLRVLPRLDVLMDFQRMKEEHNMFI</sequence>